<sequence length="134" mass="14937">MGRIDKYRLEELRRLQDEKGELARWVIQLQADLDTSRREKASVEAKLYRATAPSVLAIPVGMTLVPKKPTDEQLRAILAVQWPVTYRECLRHPDNGPNAAMKTEKEIDVATRQYSAAISAAPEVAGAVPEGGRK</sequence>
<name>A0ACD3YCR3_9GAMM</name>
<dbReference type="Proteomes" id="UP000829420">
    <property type="component" value="Plasmid pW1-a"/>
</dbReference>
<evidence type="ECO:0000313" key="1">
    <source>
        <dbReference type="EMBL" id="UNH40638.1"/>
    </source>
</evidence>
<dbReference type="EMBL" id="CP093256">
    <property type="protein sequence ID" value="UNH40638.1"/>
    <property type="molecule type" value="Genomic_DNA"/>
</dbReference>
<protein>
    <submittedName>
        <fullName evidence="1">Uncharacterized protein</fullName>
    </submittedName>
</protein>
<organism evidence="1 2">
    <name type="scientific">Moellerella wisconsensis</name>
    <dbReference type="NCBI Taxonomy" id="158849"/>
    <lineage>
        <taxon>Bacteria</taxon>
        <taxon>Pseudomonadati</taxon>
        <taxon>Pseudomonadota</taxon>
        <taxon>Gammaproteobacteria</taxon>
        <taxon>Enterobacterales</taxon>
        <taxon>Morganellaceae</taxon>
        <taxon>Moellerella</taxon>
    </lineage>
</organism>
<accession>A0ACD3YCR3</accession>
<reference evidence="1" key="1">
    <citation type="submission" date="2022-03" db="EMBL/GenBank/DDBJ databases">
        <title>ESBL-producing Moellerella wisconsensis and Escherichia marmotae isolated from wild game meat.</title>
        <authorList>
            <person name="Biggel M."/>
        </authorList>
    </citation>
    <scope>NUCLEOTIDE SEQUENCE</scope>
    <source>
        <strain evidence="1">W1</strain>
    </source>
</reference>
<proteinExistence type="predicted"/>
<geneLocation type="plasmid" evidence="1 2">
    <name>pW1-a</name>
</geneLocation>
<gene>
    <name evidence="1" type="ORF">MNY70_17525</name>
</gene>
<keyword evidence="2" id="KW-1185">Reference proteome</keyword>
<keyword evidence="1" id="KW-0614">Plasmid</keyword>
<evidence type="ECO:0000313" key="2">
    <source>
        <dbReference type="Proteomes" id="UP000829420"/>
    </source>
</evidence>